<comment type="caution">
    <text evidence="1">The sequence shown here is derived from an EMBL/GenBank/DDBJ whole genome shotgun (WGS) entry which is preliminary data.</text>
</comment>
<proteinExistence type="predicted"/>
<gene>
    <name evidence="1" type="ORF">BpHYR1_036843</name>
</gene>
<dbReference type="OrthoDB" id="10141568at2759"/>
<sequence>FEKVSLTNGINFACGVKSLRRPHDNRLVREINRRGSLRYNFLRNRCVKLWNSLSVNAVSAQTINSFKAVIDNEVFGMVKSKVCQSLSLYYYYYYY</sequence>
<accession>A0A3M7PL92</accession>
<keyword evidence="2" id="KW-1185">Reference proteome</keyword>
<dbReference type="Proteomes" id="UP000276133">
    <property type="component" value="Unassembled WGS sequence"/>
</dbReference>
<feature type="non-terminal residue" evidence="1">
    <location>
        <position position="1"/>
    </location>
</feature>
<dbReference type="EMBL" id="REGN01010217">
    <property type="protein sequence ID" value="RMZ99427.1"/>
    <property type="molecule type" value="Genomic_DNA"/>
</dbReference>
<name>A0A3M7PL92_BRAPC</name>
<protein>
    <recommendedName>
        <fullName evidence="3">RNA-directed DNA polymerase from mobile element jockey-like</fullName>
    </recommendedName>
</protein>
<reference evidence="1 2" key="1">
    <citation type="journal article" date="2018" name="Sci. Rep.">
        <title>Genomic signatures of local adaptation to the degree of environmental predictability in rotifers.</title>
        <authorList>
            <person name="Franch-Gras L."/>
            <person name="Hahn C."/>
            <person name="Garcia-Roger E.M."/>
            <person name="Carmona M.J."/>
            <person name="Serra M."/>
            <person name="Gomez A."/>
        </authorList>
    </citation>
    <scope>NUCLEOTIDE SEQUENCE [LARGE SCALE GENOMIC DNA]</scope>
    <source>
        <strain evidence="1">HYR1</strain>
    </source>
</reference>
<evidence type="ECO:0000313" key="1">
    <source>
        <dbReference type="EMBL" id="RMZ99427.1"/>
    </source>
</evidence>
<dbReference type="AlphaFoldDB" id="A0A3M7PL92"/>
<evidence type="ECO:0000313" key="2">
    <source>
        <dbReference type="Proteomes" id="UP000276133"/>
    </source>
</evidence>
<organism evidence="1 2">
    <name type="scientific">Brachionus plicatilis</name>
    <name type="common">Marine rotifer</name>
    <name type="synonym">Brachionus muelleri</name>
    <dbReference type="NCBI Taxonomy" id="10195"/>
    <lineage>
        <taxon>Eukaryota</taxon>
        <taxon>Metazoa</taxon>
        <taxon>Spiralia</taxon>
        <taxon>Gnathifera</taxon>
        <taxon>Rotifera</taxon>
        <taxon>Eurotatoria</taxon>
        <taxon>Monogononta</taxon>
        <taxon>Pseudotrocha</taxon>
        <taxon>Ploima</taxon>
        <taxon>Brachionidae</taxon>
        <taxon>Brachionus</taxon>
    </lineage>
</organism>
<evidence type="ECO:0008006" key="3">
    <source>
        <dbReference type="Google" id="ProtNLM"/>
    </source>
</evidence>